<evidence type="ECO:0000256" key="1">
    <source>
        <dbReference type="SAM" id="Phobius"/>
    </source>
</evidence>
<dbReference type="RefSeq" id="WP_203762108.1">
    <property type="nucleotide sequence ID" value="NZ_BAAABO010000037.1"/>
</dbReference>
<dbReference type="EMBL" id="BOMI01000050">
    <property type="protein sequence ID" value="GID74177.1"/>
    <property type="molecule type" value="Genomic_DNA"/>
</dbReference>
<keyword evidence="1" id="KW-0812">Transmembrane</keyword>
<accession>A0ABQ3Y2H3</accession>
<evidence type="ECO:0000313" key="2">
    <source>
        <dbReference type="EMBL" id="GID74177.1"/>
    </source>
</evidence>
<dbReference type="Proteomes" id="UP000609879">
    <property type="component" value="Unassembled WGS sequence"/>
</dbReference>
<feature type="transmembrane region" description="Helical" evidence="1">
    <location>
        <begin position="111"/>
        <end position="133"/>
    </location>
</feature>
<keyword evidence="1" id="KW-1133">Transmembrane helix</keyword>
<keyword evidence="1" id="KW-0472">Membrane</keyword>
<feature type="transmembrane region" description="Helical" evidence="1">
    <location>
        <begin position="52"/>
        <end position="72"/>
    </location>
</feature>
<comment type="caution">
    <text evidence="2">The sequence shown here is derived from an EMBL/GenBank/DDBJ whole genome shotgun (WGS) entry which is preliminary data.</text>
</comment>
<feature type="transmembrane region" description="Helical" evidence="1">
    <location>
        <begin position="20"/>
        <end position="40"/>
    </location>
</feature>
<feature type="transmembrane region" description="Helical" evidence="1">
    <location>
        <begin position="84"/>
        <end position="105"/>
    </location>
</feature>
<gene>
    <name evidence="2" type="ORF">Ade02nite_28180</name>
</gene>
<keyword evidence="3" id="KW-1185">Reference proteome</keyword>
<protein>
    <recommendedName>
        <fullName evidence="4">Transmembrane transport protein</fullName>
    </recommendedName>
</protein>
<reference evidence="2 3" key="1">
    <citation type="submission" date="2021-01" db="EMBL/GenBank/DDBJ databases">
        <title>Whole genome shotgun sequence of Actinoplanes deccanensis NBRC 13994.</title>
        <authorList>
            <person name="Komaki H."/>
            <person name="Tamura T."/>
        </authorList>
    </citation>
    <scope>NUCLEOTIDE SEQUENCE [LARGE SCALE GENOMIC DNA]</scope>
    <source>
        <strain evidence="2 3">NBRC 13994</strain>
    </source>
</reference>
<name>A0ABQ3Y2H3_9ACTN</name>
<organism evidence="2 3">
    <name type="scientific">Paractinoplanes deccanensis</name>
    <dbReference type="NCBI Taxonomy" id="113561"/>
    <lineage>
        <taxon>Bacteria</taxon>
        <taxon>Bacillati</taxon>
        <taxon>Actinomycetota</taxon>
        <taxon>Actinomycetes</taxon>
        <taxon>Micromonosporales</taxon>
        <taxon>Micromonosporaceae</taxon>
        <taxon>Paractinoplanes</taxon>
    </lineage>
</organism>
<evidence type="ECO:0000313" key="3">
    <source>
        <dbReference type="Proteomes" id="UP000609879"/>
    </source>
</evidence>
<sequence>MTPDDVLTGLEAPLSLRRRVSSVAAGLAGLTGSSLIALLWATEPVLPARTHVAFGVLVAIGLAWAGFAGWAVTRRTPLFARDRVVAAWLGVAAWLLFTAGGLAIALGRHRLSPWLIVVIAVLGVAAAGNLHAARRARARLLRRALLLGR</sequence>
<proteinExistence type="predicted"/>
<evidence type="ECO:0008006" key="4">
    <source>
        <dbReference type="Google" id="ProtNLM"/>
    </source>
</evidence>